<protein>
    <submittedName>
        <fullName evidence="1">Uncharacterized protein</fullName>
    </submittedName>
</protein>
<dbReference type="RefSeq" id="WP_107969078.1">
    <property type="nucleotide sequence ID" value="NZ_NWBU01000015.1"/>
</dbReference>
<sequence length="141" mass="15446">MRFGLFVLLSAIAMPVAGEVANPLLGQWTREAPGSADGIDGDPRQRLIFTPEMMIVGTSEGMALRGYAIGARRIRAETRLGATYTFQMFGADRMCMVAEGTEGGTNGIGLPRVNLRRCYLRRTKPFDGSLVRRLAPEPRRA</sequence>
<name>A0A2T5FUV4_9SPHN</name>
<gene>
    <name evidence="1" type="ORF">CLG96_15020</name>
</gene>
<dbReference type="Proteomes" id="UP000244162">
    <property type="component" value="Unassembled WGS sequence"/>
</dbReference>
<dbReference type="AlphaFoldDB" id="A0A2T5FUV4"/>
<comment type="caution">
    <text evidence="1">The sequence shown here is derived from an EMBL/GenBank/DDBJ whole genome shotgun (WGS) entry which is preliminary data.</text>
</comment>
<proteinExistence type="predicted"/>
<evidence type="ECO:0000313" key="2">
    <source>
        <dbReference type="Proteomes" id="UP000244162"/>
    </source>
</evidence>
<evidence type="ECO:0000313" key="1">
    <source>
        <dbReference type="EMBL" id="PTQ08515.1"/>
    </source>
</evidence>
<accession>A0A2T5FUV4</accession>
<dbReference type="EMBL" id="NWBU01000015">
    <property type="protein sequence ID" value="PTQ08515.1"/>
    <property type="molecule type" value="Genomic_DNA"/>
</dbReference>
<organism evidence="1 2">
    <name type="scientific">Sphingomonas oleivorans</name>
    <dbReference type="NCBI Taxonomy" id="1735121"/>
    <lineage>
        <taxon>Bacteria</taxon>
        <taxon>Pseudomonadati</taxon>
        <taxon>Pseudomonadota</taxon>
        <taxon>Alphaproteobacteria</taxon>
        <taxon>Sphingomonadales</taxon>
        <taxon>Sphingomonadaceae</taxon>
        <taxon>Sphingomonas</taxon>
    </lineage>
</organism>
<reference evidence="1 2" key="1">
    <citation type="submission" date="2017-09" db="EMBL/GenBank/DDBJ databases">
        <title>Sphingomonas panjinensis sp.nov., isolated from oil-contaminated soil.</title>
        <authorList>
            <person name="Wang L."/>
            <person name="Chen L."/>
        </authorList>
    </citation>
    <scope>NUCLEOTIDE SEQUENCE [LARGE SCALE GENOMIC DNA]</scope>
    <source>
        <strain evidence="1 2">FW-11</strain>
    </source>
</reference>
<keyword evidence="2" id="KW-1185">Reference proteome</keyword>